<accession>A0A0S4LF75</accession>
<evidence type="ECO:0000313" key="2">
    <source>
        <dbReference type="EMBL" id="CUS35534.1"/>
    </source>
</evidence>
<dbReference type="AlphaFoldDB" id="A0A0S4LF75"/>
<keyword evidence="1" id="KW-1133">Transmembrane helix</keyword>
<dbReference type="RefSeq" id="WP_090896973.1">
    <property type="nucleotide sequence ID" value="NZ_CZPZ01000012.1"/>
</dbReference>
<dbReference type="STRING" id="1742973.COMA2_20318"/>
<proteinExistence type="predicted"/>
<keyword evidence="1" id="KW-0472">Membrane</keyword>
<dbReference type="OrthoDB" id="9875889at2"/>
<feature type="transmembrane region" description="Helical" evidence="1">
    <location>
        <begin position="15"/>
        <end position="43"/>
    </location>
</feature>
<name>A0A0S4LF75_9BACT</name>
<evidence type="ECO:0000256" key="1">
    <source>
        <dbReference type="SAM" id="Phobius"/>
    </source>
</evidence>
<keyword evidence="3" id="KW-1185">Reference proteome</keyword>
<reference evidence="3" key="1">
    <citation type="submission" date="2015-10" db="EMBL/GenBank/DDBJ databases">
        <authorList>
            <person name="Luecker S."/>
            <person name="Luecker S."/>
        </authorList>
    </citation>
    <scope>NUCLEOTIDE SEQUENCE [LARGE SCALE GENOMIC DNA]</scope>
</reference>
<gene>
    <name evidence="2" type="ORF">COMA2_20318</name>
</gene>
<dbReference type="EMBL" id="CZPZ01000012">
    <property type="protein sequence ID" value="CUS35534.1"/>
    <property type="molecule type" value="Genomic_DNA"/>
</dbReference>
<evidence type="ECO:0000313" key="3">
    <source>
        <dbReference type="Proteomes" id="UP000198736"/>
    </source>
</evidence>
<keyword evidence="1" id="KW-0812">Transmembrane</keyword>
<organism evidence="2 3">
    <name type="scientific">Candidatus Nitrospira nitrificans</name>
    <dbReference type="NCBI Taxonomy" id="1742973"/>
    <lineage>
        <taxon>Bacteria</taxon>
        <taxon>Pseudomonadati</taxon>
        <taxon>Nitrospirota</taxon>
        <taxon>Nitrospiria</taxon>
        <taxon>Nitrospirales</taxon>
        <taxon>Nitrospiraceae</taxon>
        <taxon>Nitrospira</taxon>
    </lineage>
</organism>
<dbReference type="Proteomes" id="UP000198736">
    <property type="component" value="Unassembled WGS sequence"/>
</dbReference>
<sequence length="80" mass="8836">MITVKNQFLQLTLSAITFVLVVGALSMIWPGIIAIFLGVLWLLQSFNAEQEMVVLSWAEVENASIVFTSLRRPGLPAMLS</sequence>
<protein>
    <submittedName>
        <fullName evidence="2">Uncharacterized protein</fullName>
    </submittedName>
</protein>